<proteinExistence type="predicted"/>
<keyword evidence="2" id="KW-1185">Reference proteome</keyword>
<evidence type="ECO:0000313" key="2">
    <source>
        <dbReference type="Proteomes" id="UP001153050"/>
    </source>
</evidence>
<accession>A0ABM9E8Y3</accession>
<gene>
    <name evidence="1" type="ORF">MES5069_480022</name>
</gene>
<dbReference type="Proteomes" id="UP001153050">
    <property type="component" value="Unassembled WGS sequence"/>
</dbReference>
<name>A0ABM9E8Y3_9HYPH</name>
<comment type="caution">
    <text evidence="1">The sequence shown here is derived from an EMBL/GenBank/DDBJ whole genome shotgun (WGS) entry which is preliminary data.</text>
</comment>
<evidence type="ECO:0000313" key="1">
    <source>
        <dbReference type="EMBL" id="CAH2405622.1"/>
    </source>
</evidence>
<reference evidence="1 2" key="1">
    <citation type="submission" date="2022-03" db="EMBL/GenBank/DDBJ databases">
        <authorList>
            <person name="Brunel B."/>
        </authorList>
    </citation>
    <scope>NUCLEOTIDE SEQUENCE [LARGE SCALE GENOMIC DNA]</scope>
    <source>
        <strain evidence="1">STM5069sample</strain>
    </source>
</reference>
<protein>
    <recommendedName>
        <fullName evidence="3">Secreted protein</fullName>
    </recommendedName>
</protein>
<dbReference type="EMBL" id="CAKXZT010000144">
    <property type="protein sequence ID" value="CAH2405622.1"/>
    <property type="molecule type" value="Genomic_DNA"/>
</dbReference>
<evidence type="ECO:0008006" key="3">
    <source>
        <dbReference type="Google" id="ProtNLM"/>
    </source>
</evidence>
<organism evidence="1 2">
    <name type="scientific">Mesorhizobium escarrei</name>
    <dbReference type="NCBI Taxonomy" id="666018"/>
    <lineage>
        <taxon>Bacteria</taxon>
        <taxon>Pseudomonadati</taxon>
        <taxon>Pseudomonadota</taxon>
        <taxon>Alphaproteobacteria</taxon>
        <taxon>Hyphomicrobiales</taxon>
        <taxon>Phyllobacteriaceae</taxon>
        <taxon>Mesorhizobium</taxon>
    </lineage>
</organism>
<sequence>MMWMSIEPFPLVWLAVKTSACSGPPVEEMKGHGGSSREPVIRWVVRKFGPDVPTPPFDPVEPLTRIVYPS</sequence>